<dbReference type="Pfam" id="PF05065">
    <property type="entry name" value="Phage_capsid"/>
    <property type="match status" value="1"/>
</dbReference>
<reference evidence="3 4" key="1">
    <citation type="journal article" date="2015" name="Genome Announc.">
        <title>Expanding the biotechnology potential of lactobacilli through comparative genomics of 213 strains and associated genera.</title>
        <authorList>
            <person name="Sun Z."/>
            <person name="Harris H.M."/>
            <person name="McCann A."/>
            <person name="Guo C."/>
            <person name="Argimon S."/>
            <person name="Zhang W."/>
            <person name="Yang X."/>
            <person name="Jeffery I.B."/>
            <person name="Cooney J.C."/>
            <person name="Kagawa T.F."/>
            <person name="Liu W."/>
            <person name="Song Y."/>
            <person name="Salvetti E."/>
            <person name="Wrobel A."/>
            <person name="Rasinkangas P."/>
            <person name="Parkhill J."/>
            <person name="Rea M.C."/>
            <person name="O'Sullivan O."/>
            <person name="Ritari J."/>
            <person name="Douillard F.P."/>
            <person name="Paul Ross R."/>
            <person name="Yang R."/>
            <person name="Briner A.E."/>
            <person name="Felis G.E."/>
            <person name="de Vos W.M."/>
            <person name="Barrangou R."/>
            <person name="Klaenhammer T.R."/>
            <person name="Caufield P.W."/>
            <person name="Cui Y."/>
            <person name="Zhang H."/>
            <person name="O'Toole P.W."/>
        </authorList>
    </citation>
    <scope>NUCLEOTIDE SEQUENCE [LARGE SCALE GENOMIC DNA]</scope>
    <source>
        <strain evidence="3 4">DSM 18390</strain>
    </source>
</reference>
<dbReference type="InterPro" id="IPR054612">
    <property type="entry name" value="Phage_capsid-like_C"/>
</dbReference>
<accession>A0A0R1YRW2</accession>
<dbReference type="AlphaFoldDB" id="A0A0R1YRW2"/>
<evidence type="ECO:0000259" key="2">
    <source>
        <dbReference type="Pfam" id="PF05065"/>
    </source>
</evidence>
<organism evidence="3 4">
    <name type="scientific">Lentilactobacillus parafarraginis DSM 18390 = JCM 14109</name>
    <dbReference type="NCBI Taxonomy" id="1423786"/>
    <lineage>
        <taxon>Bacteria</taxon>
        <taxon>Bacillati</taxon>
        <taxon>Bacillota</taxon>
        <taxon>Bacilli</taxon>
        <taxon>Lactobacillales</taxon>
        <taxon>Lactobacillaceae</taxon>
        <taxon>Lentilactobacillus</taxon>
    </lineage>
</organism>
<name>A0A0R1YRW2_9LACO</name>
<evidence type="ECO:0000313" key="3">
    <source>
        <dbReference type="EMBL" id="KRM45248.1"/>
    </source>
</evidence>
<comment type="caution">
    <text evidence="3">The sequence shown here is derived from an EMBL/GenBank/DDBJ whole genome shotgun (WGS) entry which is preliminary data.</text>
</comment>
<evidence type="ECO:0000313" key="4">
    <source>
        <dbReference type="Proteomes" id="UP000051010"/>
    </source>
</evidence>
<protein>
    <submittedName>
        <fullName evidence="3">Phage major capsid protein, HK97 family</fullName>
    </submittedName>
</protein>
<proteinExistence type="predicted"/>
<dbReference type="SUPFAM" id="SSF56563">
    <property type="entry name" value="Major capsid protein gp5"/>
    <property type="match status" value="1"/>
</dbReference>
<dbReference type="RefSeq" id="WP_035180821.1">
    <property type="nucleotide sequence ID" value="NZ_AZFZ01000005.1"/>
</dbReference>
<dbReference type="InterPro" id="IPR024455">
    <property type="entry name" value="Phage_capsid"/>
</dbReference>
<sequence>MDLNKLHDAWLEAGQKVTDLQEKRNQMAVELNDSPEKYSDEDLTKIADSIDKAKKTRDFAKGAYDDALATAKLVKPDKPAAGGQKDVTPKDKPKFINIVKGALKGDPKFLNLMSSGLDANGNGVGLTIPEDVQTAINTLKQTFTSLEPLVTVEGVNAPSGSRVIEPRQSVTPFANLDDETAQIGNNDDPAAFKPLNYKIHRYAGISSITNTLMNDSDANLLSYLENWIAKKDVITRNSEILQALAKLPSAQKTTVDSFDAIKDIYNKELDPLIWNESAFVTNQSGFAVLDKVKDNNGQYVIQPNPLNPSQKMLAGKTITVIADAFLPNDGNSFPLYIGALKEAVRLFDLQQMSLLATNIGAGSFESDLTKIRAIDRFDVELWDTESVIYAPFTGLADLTPAAKTSGTTSSTGK</sequence>
<comment type="subcellular location">
    <subcellularLocation>
        <location evidence="1">Virion</location>
    </subcellularLocation>
</comment>
<dbReference type="EMBL" id="AZFZ01000005">
    <property type="protein sequence ID" value="KRM45248.1"/>
    <property type="molecule type" value="Genomic_DNA"/>
</dbReference>
<gene>
    <name evidence="3" type="ORF">FD47_GL002146</name>
</gene>
<dbReference type="PATRIC" id="fig|1423786.4.peg.2251"/>
<feature type="domain" description="Phage capsid-like C-terminal" evidence="2">
    <location>
        <begin position="125"/>
        <end position="389"/>
    </location>
</feature>
<dbReference type="Proteomes" id="UP000051010">
    <property type="component" value="Unassembled WGS sequence"/>
</dbReference>
<dbReference type="NCBIfam" id="TIGR01554">
    <property type="entry name" value="major_cap_HK97"/>
    <property type="match status" value="1"/>
</dbReference>
<evidence type="ECO:0000256" key="1">
    <source>
        <dbReference type="ARBA" id="ARBA00004328"/>
    </source>
</evidence>